<protein>
    <submittedName>
        <fullName evidence="1">Uncharacterized protein</fullName>
    </submittedName>
</protein>
<dbReference type="Proteomes" id="UP000824782">
    <property type="component" value="Unassembled WGS sequence"/>
</dbReference>
<sequence>MERHLLCIKIEGAERGSYPIPAVPRPILGRTGAGTHIRVRYVSSVIHGVMALPGIGHPLIQGSLWGGGLLVGGYSSVSTSVYEATRRASQDQSFH</sequence>
<name>A0AAV6ZK50_ENGPU</name>
<comment type="caution">
    <text evidence="1">The sequence shown here is derived from an EMBL/GenBank/DDBJ whole genome shotgun (WGS) entry which is preliminary data.</text>
</comment>
<keyword evidence="2" id="KW-1185">Reference proteome</keyword>
<dbReference type="EMBL" id="WNYA01000148">
    <property type="protein sequence ID" value="KAG8549676.1"/>
    <property type="molecule type" value="Genomic_DNA"/>
</dbReference>
<reference evidence="1" key="1">
    <citation type="thesis" date="2020" institute="ProQuest LLC" country="789 East Eisenhower Parkway, Ann Arbor, MI, USA">
        <title>Comparative Genomics and Chromosome Evolution.</title>
        <authorList>
            <person name="Mudd A.B."/>
        </authorList>
    </citation>
    <scope>NUCLEOTIDE SEQUENCE</scope>
    <source>
        <strain evidence="1">237g6f4</strain>
        <tissue evidence="1">Blood</tissue>
    </source>
</reference>
<accession>A0AAV6ZK50</accession>
<evidence type="ECO:0000313" key="2">
    <source>
        <dbReference type="Proteomes" id="UP000824782"/>
    </source>
</evidence>
<evidence type="ECO:0000313" key="1">
    <source>
        <dbReference type="EMBL" id="KAG8549676.1"/>
    </source>
</evidence>
<gene>
    <name evidence="1" type="ORF">GDO81_020165</name>
</gene>
<proteinExistence type="predicted"/>
<dbReference type="AlphaFoldDB" id="A0AAV6ZK50"/>
<organism evidence="1 2">
    <name type="scientific">Engystomops pustulosus</name>
    <name type="common">Tungara frog</name>
    <name type="synonym">Physalaemus pustulosus</name>
    <dbReference type="NCBI Taxonomy" id="76066"/>
    <lineage>
        <taxon>Eukaryota</taxon>
        <taxon>Metazoa</taxon>
        <taxon>Chordata</taxon>
        <taxon>Craniata</taxon>
        <taxon>Vertebrata</taxon>
        <taxon>Euteleostomi</taxon>
        <taxon>Amphibia</taxon>
        <taxon>Batrachia</taxon>
        <taxon>Anura</taxon>
        <taxon>Neobatrachia</taxon>
        <taxon>Hyloidea</taxon>
        <taxon>Leptodactylidae</taxon>
        <taxon>Leiuperinae</taxon>
        <taxon>Engystomops</taxon>
    </lineage>
</organism>